<name>A0A1Y2FCA0_PROLT</name>
<feature type="compositionally biased region" description="Basic residues" evidence="1">
    <location>
        <begin position="264"/>
        <end position="280"/>
    </location>
</feature>
<proteinExistence type="predicted"/>
<feature type="region of interest" description="Disordered" evidence="1">
    <location>
        <begin position="15"/>
        <end position="34"/>
    </location>
</feature>
<reference evidence="2 3" key="1">
    <citation type="submission" date="2016-07" db="EMBL/GenBank/DDBJ databases">
        <title>Pervasive Adenine N6-methylation of Active Genes in Fungi.</title>
        <authorList>
            <consortium name="DOE Joint Genome Institute"/>
            <person name="Mondo S.J."/>
            <person name="Dannebaum R.O."/>
            <person name="Kuo R.C."/>
            <person name="Labutti K."/>
            <person name="Haridas S."/>
            <person name="Kuo A."/>
            <person name="Salamov A."/>
            <person name="Ahrendt S.R."/>
            <person name="Lipzen A."/>
            <person name="Sullivan W."/>
            <person name="Andreopoulos W.B."/>
            <person name="Clum A."/>
            <person name="Lindquist E."/>
            <person name="Daum C."/>
            <person name="Ramamoorthy G.K."/>
            <person name="Gryganskyi A."/>
            <person name="Culley D."/>
            <person name="Magnuson J.K."/>
            <person name="James T.Y."/>
            <person name="O'Malley M.A."/>
            <person name="Stajich J.E."/>
            <person name="Spatafora J.W."/>
            <person name="Visel A."/>
            <person name="Grigoriev I.V."/>
        </authorList>
    </citation>
    <scope>NUCLEOTIDE SEQUENCE [LARGE SCALE GENOMIC DNA]</scope>
    <source>
        <strain evidence="2 3">12-1054</strain>
    </source>
</reference>
<feature type="region of interest" description="Disordered" evidence="1">
    <location>
        <begin position="404"/>
        <end position="514"/>
    </location>
</feature>
<dbReference type="AlphaFoldDB" id="A0A1Y2FCA0"/>
<accession>A0A1Y2FCA0</accession>
<dbReference type="GeneID" id="63787160"/>
<sequence>MSEYCSTDRNITIRFEAQPTRPPDDDDYASNKSEDTEDFRWAHVTILHPFLVRMRYNGTVQPGSDDYTLYSKITNAPVLCLKRPDGQAIAPGKELPRCLAKIVEEGAKPLNELRRGGAKVSQVFHVVVPSQCEDMDHTPAHKALSSSSGVLVPEVQQILDDAVHQRRQQMEVELAAFVRRQQDALETFVAQTTEEAETLSDIASIASLKQEQKDSPASHTSPQKKPAIKKNKDRVPSKQSPVLATRKSAAEEDTSASDRSTSAGHRRTSSSSKPRHKRPPHRSETTPLPKSVLLKEVRRKSSMSHLSDGSSRCSDTTSPVTPKRVMFSEQEPQRIESPALSSDPEDDPSIKTASERLQASTFHDDVDVDDVFEMDETIPVVPLPQPQGLSLDSPVLTGKIPAGRIYGRQSDQGLSGSFKMRSLEKYGEDDDEGGEVPSLTTPDARLKSQSSNLLTDDAPSNFATSLPRDVPTSMQPVKSPAIINSVKDLPGISPPTIPSPASPVDDMPPCGMPRDMAWRKAVQSSLRMSGLIMPTQAAEDVERALQQTLSKQGATA</sequence>
<feature type="compositionally biased region" description="Polar residues" evidence="1">
    <location>
        <begin position="351"/>
        <end position="361"/>
    </location>
</feature>
<evidence type="ECO:0000313" key="2">
    <source>
        <dbReference type="EMBL" id="ORY81550.1"/>
    </source>
</evidence>
<feature type="compositionally biased region" description="Polar residues" evidence="1">
    <location>
        <begin position="303"/>
        <end position="320"/>
    </location>
</feature>
<dbReference type="EMBL" id="MCFI01000011">
    <property type="protein sequence ID" value="ORY81550.1"/>
    <property type="molecule type" value="Genomic_DNA"/>
</dbReference>
<comment type="caution">
    <text evidence="2">The sequence shown here is derived from an EMBL/GenBank/DDBJ whole genome shotgun (WGS) entry which is preliminary data.</text>
</comment>
<protein>
    <submittedName>
        <fullName evidence="2">Uncharacterized protein</fullName>
    </submittedName>
</protein>
<evidence type="ECO:0000313" key="3">
    <source>
        <dbReference type="Proteomes" id="UP000193685"/>
    </source>
</evidence>
<evidence type="ECO:0000256" key="1">
    <source>
        <dbReference type="SAM" id="MobiDB-lite"/>
    </source>
</evidence>
<feature type="region of interest" description="Disordered" evidence="1">
    <location>
        <begin position="209"/>
        <end position="363"/>
    </location>
</feature>
<dbReference type="Proteomes" id="UP000193685">
    <property type="component" value="Unassembled WGS sequence"/>
</dbReference>
<organism evidence="2 3">
    <name type="scientific">Protomyces lactucae-debilis</name>
    <dbReference type="NCBI Taxonomy" id="2754530"/>
    <lineage>
        <taxon>Eukaryota</taxon>
        <taxon>Fungi</taxon>
        <taxon>Dikarya</taxon>
        <taxon>Ascomycota</taxon>
        <taxon>Taphrinomycotina</taxon>
        <taxon>Taphrinomycetes</taxon>
        <taxon>Taphrinales</taxon>
        <taxon>Protomycetaceae</taxon>
        <taxon>Protomyces</taxon>
    </lineage>
</organism>
<dbReference type="RefSeq" id="XP_040724926.1">
    <property type="nucleotide sequence ID" value="XM_040870561.1"/>
</dbReference>
<feature type="compositionally biased region" description="Pro residues" evidence="1">
    <location>
        <begin position="492"/>
        <end position="501"/>
    </location>
</feature>
<dbReference type="OrthoDB" id="10661560at2759"/>
<keyword evidence="3" id="KW-1185">Reference proteome</keyword>
<gene>
    <name evidence="2" type="ORF">BCR37DRAFT_387792</name>
</gene>